<dbReference type="AlphaFoldDB" id="A0A1B8NWR8"/>
<evidence type="ECO:0000256" key="8">
    <source>
        <dbReference type="ARBA" id="ARBA00022692"/>
    </source>
</evidence>
<dbReference type="NCBIfam" id="TIGR03141">
    <property type="entry name" value="cytochro_ccmD"/>
    <property type="match status" value="1"/>
</dbReference>
<name>A0A1B8NWR8_HALEL</name>
<dbReference type="RefSeq" id="WP_013333483.1">
    <property type="nucleotide sequence ID" value="NZ_CP087224.1"/>
</dbReference>
<comment type="similarity">
    <text evidence="3 12">Belongs to the CcmD/CycX/HelD family.</text>
</comment>
<evidence type="ECO:0000313" key="13">
    <source>
        <dbReference type="EMBL" id="OBX34471.1"/>
    </source>
</evidence>
<keyword evidence="6 12" id="KW-1003">Cell membrane</keyword>
<proteinExistence type="inferred from homology"/>
<keyword evidence="7 12" id="KW-0997">Cell inner membrane</keyword>
<comment type="caution">
    <text evidence="13">The sequence shown here is derived from an EMBL/GenBank/DDBJ whole genome shotgun (WGS) entry which is preliminary data.</text>
</comment>
<keyword evidence="10 12" id="KW-1133">Transmembrane helix</keyword>
<gene>
    <name evidence="13" type="ORF">A8U91_03524</name>
</gene>
<dbReference type="GeneID" id="91011125"/>
<keyword evidence="8 12" id="KW-0812">Transmembrane</keyword>
<dbReference type="GO" id="GO:0015886">
    <property type="term" value="P:heme transport"/>
    <property type="evidence" value="ECO:0007669"/>
    <property type="project" value="InterPro"/>
</dbReference>
<evidence type="ECO:0000256" key="9">
    <source>
        <dbReference type="ARBA" id="ARBA00022748"/>
    </source>
</evidence>
<comment type="function">
    <text evidence="1 12">Required for the export of heme to the periplasm for the biogenesis of c-type cytochromes.</text>
</comment>
<dbReference type="PANTHER" id="PTHR37531:SF1">
    <property type="entry name" value="HEME EXPORTER PROTEIN D"/>
    <property type="match status" value="1"/>
</dbReference>
<reference evidence="13 14" key="1">
    <citation type="submission" date="2016-06" db="EMBL/GenBank/DDBJ databases">
        <title>Genome sequence of halotolerant plant growth promoting strain of Halomonas elongata HEK1 isolated from salterns of Rann of Kutch, Gujarat, India.</title>
        <authorList>
            <person name="Gaba S."/>
            <person name="Singh R.N."/>
            <person name="Abrol S."/>
            <person name="Kaushik R."/>
            <person name="Saxena A.K."/>
        </authorList>
    </citation>
    <scope>NUCLEOTIDE SEQUENCE [LARGE SCALE GENOMIC DNA]</scope>
    <source>
        <strain evidence="13 14">HEK1</strain>
    </source>
</reference>
<evidence type="ECO:0000256" key="12">
    <source>
        <dbReference type="RuleBase" id="RU363101"/>
    </source>
</evidence>
<dbReference type="EMBL" id="MAJD01000002">
    <property type="protein sequence ID" value="OBX34471.1"/>
    <property type="molecule type" value="Genomic_DNA"/>
</dbReference>
<feature type="transmembrane region" description="Helical" evidence="12">
    <location>
        <begin position="20"/>
        <end position="39"/>
    </location>
</feature>
<evidence type="ECO:0000313" key="14">
    <source>
        <dbReference type="Proteomes" id="UP000092504"/>
    </source>
</evidence>
<dbReference type="InterPro" id="IPR007078">
    <property type="entry name" value="Haem_export_protD_CcmD"/>
</dbReference>
<evidence type="ECO:0000256" key="7">
    <source>
        <dbReference type="ARBA" id="ARBA00022519"/>
    </source>
</evidence>
<dbReference type="GO" id="GO:1903607">
    <property type="term" value="P:cytochrome c biosynthetic process"/>
    <property type="evidence" value="ECO:0007669"/>
    <property type="project" value="TreeGrafter"/>
</dbReference>
<keyword evidence="9 12" id="KW-0201">Cytochrome c-type biogenesis</keyword>
<sequence>MAFDSFAAFLAMGGHAAYVWPAYGATMLLLLGVVLHLRLERRRLWRELRRRARREQRQVRNADANREVRS</sequence>
<dbReference type="PATRIC" id="fig|2746.7.peg.3628"/>
<evidence type="ECO:0000256" key="2">
    <source>
        <dbReference type="ARBA" id="ARBA00004377"/>
    </source>
</evidence>
<evidence type="ECO:0000256" key="5">
    <source>
        <dbReference type="ARBA" id="ARBA00022448"/>
    </source>
</evidence>
<comment type="subcellular location">
    <subcellularLocation>
        <location evidence="2 12">Cell inner membrane</location>
        <topology evidence="2 12">Single-pass membrane protein</topology>
    </subcellularLocation>
</comment>
<evidence type="ECO:0000256" key="10">
    <source>
        <dbReference type="ARBA" id="ARBA00022989"/>
    </source>
</evidence>
<keyword evidence="5 12" id="KW-0813">Transport</keyword>
<keyword evidence="11 12" id="KW-0472">Membrane</keyword>
<evidence type="ECO:0000256" key="4">
    <source>
        <dbReference type="ARBA" id="ARBA00016461"/>
    </source>
</evidence>
<evidence type="ECO:0000256" key="11">
    <source>
        <dbReference type="ARBA" id="ARBA00023136"/>
    </source>
</evidence>
<dbReference type="PANTHER" id="PTHR37531">
    <property type="entry name" value="HEME EXPORTER PROTEIN D"/>
    <property type="match status" value="1"/>
</dbReference>
<dbReference type="GO" id="GO:0005886">
    <property type="term" value="C:plasma membrane"/>
    <property type="evidence" value="ECO:0007669"/>
    <property type="project" value="UniProtKB-SubCell"/>
</dbReference>
<accession>A0A1B8NWR8</accession>
<dbReference type="Proteomes" id="UP000092504">
    <property type="component" value="Unassembled WGS sequence"/>
</dbReference>
<evidence type="ECO:0000256" key="1">
    <source>
        <dbReference type="ARBA" id="ARBA00002442"/>
    </source>
</evidence>
<evidence type="ECO:0000256" key="6">
    <source>
        <dbReference type="ARBA" id="ARBA00022475"/>
    </source>
</evidence>
<dbReference type="OMA" id="WPAYGAT"/>
<organism evidence="13 14">
    <name type="scientific">Halomonas elongata</name>
    <dbReference type="NCBI Taxonomy" id="2746"/>
    <lineage>
        <taxon>Bacteria</taxon>
        <taxon>Pseudomonadati</taxon>
        <taxon>Pseudomonadota</taxon>
        <taxon>Gammaproteobacteria</taxon>
        <taxon>Oceanospirillales</taxon>
        <taxon>Halomonadaceae</taxon>
        <taxon>Halomonas</taxon>
    </lineage>
</organism>
<dbReference type="GO" id="GO:0017004">
    <property type="term" value="P:cytochrome complex assembly"/>
    <property type="evidence" value="ECO:0007669"/>
    <property type="project" value="UniProtKB-KW"/>
</dbReference>
<evidence type="ECO:0000256" key="3">
    <source>
        <dbReference type="ARBA" id="ARBA00008741"/>
    </source>
</evidence>
<protein>
    <recommendedName>
        <fullName evidence="4 12">Heme exporter protein D</fullName>
    </recommendedName>
</protein>
<dbReference type="Pfam" id="PF04995">
    <property type="entry name" value="CcmD"/>
    <property type="match status" value="1"/>
</dbReference>
<dbReference type="InterPro" id="IPR052075">
    <property type="entry name" value="Heme_exporter_D"/>
</dbReference>